<name>A0A183GYX3_9BILA</name>
<feature type="domain" description="B30.2/SPRY" evidence="1">
    <location>
        <begin position="1"/>
        <end position="148"/>
    </location>
</feature>
<dbReference type="Gene3D" id="2.60.120.920">
    <property type="match status" value="2"/>
</dbReference>
<dbReference type="SMART" id="SM00449">
    <property type="entry name" value="SPRY"/>
    <property type="match status" value="2"/>
</dbReference>
<dbReference type="GO" id="GO:0014808">
    <property type="term" value="P:release of sequestered calcium ion into cytosol by sarcoplasmic reticulum"/>
    <property type="evidence" value="ECO:0007669"/>
    <property type="project" value="TreeGrafter"/>
</dbReference>
<dbReference type="Pfam" id="PF01365">
    <property type="entry name" value="RYDR_ITPR"/>
    <property type="match status" value="1"/>
</dbReference>
<dbReference type="EMBL" id="UZAJ01000140">
    <property type="protein sequence ID" value="VDO25777.1"/>
    <property type="molecule type" value="Genomic_DNA"/>
</dbReference>
<dbReference type="SUPFAM" id="SSF100909">
    <property type="entry name" value="IP3 receptor type 1 binding core, domain 2"/>
    <property type="match status" value="1"/>
</dbReference>
<dbReference type="GO" id="GO:0030018">
    <property type="term" value="C:Z disc"/>
    <property type="evidence" value="ECO:0007669"/>
    <property type="project" value="TreeGrafter"/>
</dbReference>
<dbReference type="GO" id="GO:0034704">
    <property type="term" value="C:calcium channel complex"/>
    <property type="evidence" value="ECO:0007669"/>
    <property type="project" value="TreeGrafter"/>
</dbReference>
<keyword evidence="3" id="KW-1185">Reference proteome</keyword>
<evidence type="ECO:0000313" key="4">
    <source>
        <dbReference type="WBParaSite" id="OFLC_0000043201-mRNA-1"/>
    </source>
</evidence>
<dbReference type="WBParaSite" id="OFLC_0000043201-mRNA-1">
    <property type="protein sequence ID" value="OFLC_0000043201-mRNA-1"/>
    <property type="gene ID" value="OFLC_0000043201"/>
</dbReference>
<dbReference type="PANTHER" id="PTHR46399">
    <property type="entry name" value="B30.2/SPRY DOMAIN-CONTAINING PROTEIN"/>
    <property type="match status" value="1"/>
</dbReference>
<dbReference type="InterPro" id="IPR048581">
    <property type="entry name" value="RYDR_Jsol"/>
</dbReference>
<dbReference type="STRING" id="387005.A0A183GYX3"/>
<dbReference type="Pfam" id="PF00622">
    <property type="entry name" value="SPRY"/>
    <property type="match status" value="2"/>
</dbReference>
<dbReference type="Proteomes" id="UP000267606">
    <property type="component" value="Unassembled WGS sequence"/>
</dbReference>
<evidence type="ECO:0000313" key="3">
    <source>
        <dbReference type="Proteomes" id="UP000267606"/>
    </source>
</evidence>
<evidence type="ECO:0000313" key="2">
    <source>
        <dbReference type="EMBL" id="VDO25777.1"/>
    </source>
</evidence>
<dbReference type="InterPro" id="IPR001870">
    <property type="entry name" value="B30.2/SPRY"/>
</dbReference>
<dbReference type="GO" id="GO:0042383">
    <property type="term" value="C:sarcolemma"/>
    <property type="evidence" value="ECO:0007669"/>
    <property type="project" value="TreeGrafter"/>
</dbReference>
<proteinExistence type="predicted"/>
<accession>A0A183GYX3</accession>
<dbReference type="InterPro" id="IPR003877">
    <property type="entry name" value="SPRY_dom"/>
</dbReference>
<dbReference type="PROSITE" id="PS50188">
    <property type="entry name" value="B302_SPRY"/>
    <property type="match status" value="2"/>
</dbReference>
<dbReference type="InterPro" id="IPR000699">
    <property type="entry name" value="RIH_dom"/>
</dbReference>
<sequence length="1557" mass="176097">MDVSASSTFDIGKDDRSYGFDGFFEVVLPPTSAALIFLLLPTTSYGNANTKIESMGRLKATRKAIYLARKWHQGSGTYGREWKIGDIVGAFLDLSDHTISFSLNGELLLDPSGSEMAFDNVLVIDGFVPAMTFSAGQKARLNFGQDSNSLKYFTTCGLQEGYEPFCVNMYRQMPMWYAKRLPQFEDIGVNSTMEVSRIPATGNSPPSFFDLTSYSNEDDLIEKYFHVKYKKTSMAMADTIIDTGDMTVQEKAKMEYIRLSLPVKCNDKLQPTKDKESIMRSVHEIEKQHLAEEVQSVTMIRHPTIPREFGDDTKVNKKKLGRSLLSAFKHSTEEDENLTRSKPISFENDQLLEPSTLRMSGSMLELSSNDEHRIVKHKRGGLMARLQQRKNENKRTLADGHTVNADAISAESMPPSILKDDQDMPRSGPGRYRRLMSGKPKKNKLEKQAFMENRRPSIAALDQSVTAEGSVPSDDMRAMIELSDKIDEFYYAIRIFPGQDPANVWVGWVTPKYHFYAERFIIGEAVRICKYQEINKNVNEGESLEYRNCYVINAAELLQSVSDAGNTKVSGLLIGCIIDTSIGELSFLVSNQDTGFRFKLEPGAILYPAAFVAPTSAEVLQFELGRIKYTFPLSSAMFKSSHKSLLPFCPPRLTVEKLNPVHWARVPTECLRTTALKLSDSRGWSVLCDDPVRIMSIYVPEKDTSYDILEMIERNDFLVFHRQTLNLYCKLAAHGNQKVAHILCSHVDEDQIMYAVKSHYLSGPLRQGFHDFLIAVHLRTYVDARQSTSHEYVIPLTQSLEIKNVFQPENEGRFPQILGPTISIRPVTVRSEIRRDSGTDAESKLLPPAFNFAALKTHVMSALSSATEHAVINCRDLIGGNCLNHFEPLFKLFNSLLVIGIFDDDDMKDVLKLIHPIAFDENYVAGSKQKGLTEIELAEGVKIQLTIILENICDIQLRHRVESLISFAAGFVGDLQQDQFSRYMSIKQTDMSPAEAARRTKEFRCPPREQMFRLMKCKAVSDDSVGIMLDDDTEYDQCPMDEILQQQLREFCSLLVSKIGCIKNEERNELSELVVLEEANSWVDQLAQLVIRVPPPLAGEDNTTSHNGTENFRLCADRITLNTLRYCLIDKFRHMICKMLKSWATSSTIESNELIRKMFSLLLRQYTGVAEMMKALSQTYVLHERNIEDVQDFIENLVQVRELLSVQFQSTEEAVLKRGLWKLMNNRIFFQHPDLMRLLTVHENVMSIMMNVLTAQQGAADHGEHAERIENAENIAHAQESKNASEMVVACSRFLCYFCRTSRHNQKAMFEHLSFLLDNATMLLARPSLRGSVPLDIAYSSFMDNSELALALKEEELDKVTVYLSRCGLQPNLELIAKGYPDIGWDPVEGERYIDFLRFCVWINGESVEENANLVIRLLIRRPECLGVALKGEGQGLFSAFKEAIALSEDIRALEEDKNRAVVYSVLLREQPHYPNKEAEGEDYVDLGAATLDFYSSLVDLLAKSNRTIRKIFQAGKGDCVRARAILRSLISMDDLGQILALRFTIPNLIASTAIDG</sequence>
<reference evidence="4" key="1">
    <citation type="submission" date="2016-06" db="UniProtKB">
        <authorList>
            <consortium name="WormBaseParasite"/>
        </authorList>
    </citation>
    <scope>IDENTIFICATION</scope>
</reference>
<dbReference type="InterPro" id="IPR015925">
    <property type="entry name" value="Ryanodine_IP3_receptor"/>
</dbReference>
<dbReference type="InterPro" id="IPR035762">
    <property type="entry name" value="SPRY3_RyR"/>
</dbReference>
<dbReference type="InterPro" id="IPR043136">
    <property type="entry name" value="B30.2/SPRY_sf"/>
</dbReference>
<dbReference type="PANTHER" id="PTHR46399:SF8">
    <property type="entry name" value="B30.2_SPRY DOMAIN-CONTAINING PROTEIN"/>
    <property type="match status" value="1"/>
</dbReference>
<dbReference type="GO" id="GO:0033017">
    <property type="term" value="C:sarcoplasmic reticulum membrane"/>
    <property type="evidence" value="ECO:0007669"/>
    <property type="project" value="TreeGrafter"/>
</dbReference>
<gene>
    <name evidence="2" type="ORF">OFLC_LOCUS433</name>
</gene>
<feature type="domain" description="B30.2/SPRY" evidence="1">
    <location>
        <begin position="416"/>
        <end position="629"/>
    </location>
</feature>
<dbReference type="InterPro" id="IPR013320">
    <property type="entry name" value="ConA-like_dom_sf"/>
</dbReference>
<reference evidence="2 3" key="2">
    <citation type="submission" date="2018-11" db="EMBL/GenBank/DDBJ databases">
        <authorList>
            <consortium name="Pathogen Informatics"/>
        </authorList>
    </citation>
    <scope>NUCLEOTIDE SEQUENCE [LARGE SCALE GENOMIC DNA]</scope>
</reference>
<dbReference type="SUPFAM" id="SSF49899">
    <property type="entry name" value="Concanavalin A-like lectins/glucanases"/>
    <property type="match status" value="1"/>
</dbReference>
<dbReference type="Pfam" id="PF21119">
    <property type="entry name" value="RYDR_Jsol"/>
    <property type="match status" value="1"/>
</dbReference>
<protein>
    <submittedName>
        <fullName evidence="4">B30.2/SPRY domain-containing protein</fullName>
    </submittedName>
</protein>
<dbReference type="InterPro" id="IPR035910">
    <property type="entry name" value="RyR/IP3R_RIH_dom_sf"/>
</dbReference>
<organism evidence="4">
    <name type="scientific">Onchocerca flexuosa</name>
    <dbReference type="NCBI Taxonomy" id="387005"/>
    <lineage>
        <taxon>Eukaryota</taxon>
        <taxon>Metazoa</taxon>
        <taxon>Ecdysozoa</taxon>
        <taxon>Nematoda</taxon>
        <taxon>Chromadorea</taxon>
        <taxon>Rhabditida</taxon>
        <taxon>Spirurina</taxon>
        <taxon>Spiruromorpha</taxon>
        <taxon>Filarioidea</taxon>
        <taxon>Onchocercidae</taxon>
        <taxon>Onchocerca</taxon>
    </lineage>
</organism>
<evidence type="ECO:0000259" key="1">
    <source>
        <dbReference type="PROSITE" id="PS50188"/>
    </source>
</evidence>
<dbReference type="GO" id="GO:0005219">
    <property type="term" value="F:ryanodine-sensitive calcium-release channel activity"/>
    <property type="evidence" value="ECO:0007669"/>
    <property type="project" value="TreeGrafter"/>
</dbReference>
<dbReference type="GO" id="GO:0006941">
    <property type="term" value="P:striated muscle contraction"/>
    <property type="evidence" value="ECO:0007669"/>
    <property type="project" value="TreeGrafter"/>
</dbReference>
<dbReference type="CDD" id="cd12879">
    <property type="entry name" value="SPRY3_RyR"/>
    <property type="match status" value="1"/>
</dbReference>
<dbReference type="GO" id="GO:0005790">
    <property type="term" value="C:smooth endoplasmic reticulum"/>
    <property type="evidence" value="ECO:0007669"/>
    <property type="project" value="TreeGrafter"/>
</dbReference>